<proteinExistence type="predicted"/>
<keyword evidence="1" id="KW-0812">Transmembrane</keyword>
<keyword evidence="3" id="KW-1185">Reference proteome</keyword>
<feature type="transmembrane region" description="Helical" evidence="1">
    <location>
        <begin position="6"/>
        <end position="24"/>
    </location>
</feature>
<sequence length="165" mass="18208">MLAAATGLGLYYLVVLFLFYRKNIKNFFKSGTSRINLQADRPHPTQVSIMGPASPEAGSLLSDAAAIQVAPQLSSRPEGETADTVIGDILQELQPLLEVAAEAHAEKEEFLSLLRLVTDKYGVFTSPSQKDTVHRFLLDQSKDRLAFNLDLTDLQPLWPQVSSQH</sequence>
<reference evidence="3" key="1">
    <citation type="submission" date="2017-06" db="EMBL/GenBank/DDBJ databases">
        <authorList>
            <person name="Varghese N."/>
            <person name="Submissions S."/>
        </authorList>
    </citation>
    <scope>NUCLEOTIDE SEQUENCE [LARGE SCALE GENOMIC DNA]</scope>
    <source>
        <strain evidence="3">NKM1</strain>
    </source>
</reference>
<keyword evidence="1" id="KW-0472">Membrane</keyword>
<keyword evidence="1" id="KW-1133">Transmembrane helix</keyword>
<dbReference type="AlphaFoldDB" id="A0A239LGG3"/>
<evidence type="ECO:0000313" key="2">
    <source>
        <dbReference type="EMBL" id="SNT29716.1"/>
    </source>
</evidence>
<evidence type="ECO:0000313" key="3">
    <source>
        <dbReference type="Proteomes" id="UP000198432"/>
    </source>
</evidence>
<evidence type="ECO:0000256" key="1">
    <source>
        <dbReference type="SAM" id="Phobius"/>
    </source>
</evidence>
<organism evidence="2 3">
    <name type="scientific">Pontibacter ummariensis</name>
    <dbReference type="NCBI Taxonomy" id="1610492"/>
    <lineage>
        <taxon>Bacteria</taxon>
        <taxon>Pseudomonadati</taxon>
        <taxon>Bacteroidota</taxon>
        <taxon>Cytophagia</taxon>
        <taxon>Cytophagales</taxon>
        <taxon>Hymenobacteraceae</taxon>
        <taxon>Pontibacter</taxon>
    </lineage>
</organism>
<accession>A0A239LGG3</accession>
<protein>
    <submittedName>
        <fullName evidence="2">Uncharacterized protein</fullName>
    </submittedName>
</protein>
<gene>
    <name evidence="2" type="ORF">SAMN06296052_1424</name>
</gene>
<name>A0A239LGG3_9BACT</name>
<dbReference type="Proteomes" id="UP000198432">
    <property type="component" value="Unassembled WGS sequence"/>
</dbReference>
<dbReference type="EMBL" id="FZOQ01000042">
    <property type="protein sequence ID" value="SNT29716.1"/>
    <property type="molecule type" value="Genomic_DNA"/>
</dbReference>